<evidence type="ECO:0000259" key="9">
    <source>
        <dbReference type="Pfam" id="PF03144"/>
    </source>
</evidence>
<dbReference type="OrthoDB" id="1074at2759"/>
<dbReference type="SUPFAM" id="SSF50447">
    <property type="entry name" value="Translation proteins"/>
    <property type="match status" value="1"/>
</dbReference>
<comment type="similarity">
    <text evidence="1">Belongs to the TRAFAC class translation factor GTPase superfamily. Classic translation factor GTPase family. LepA subfamily.</text>
</comment>
<dbReference type="FunFam" id="3.30.70.870:FF:000004">
    <property type="entry name" value="Translation factor GUF1, mitochondrial"/>
    <property type="match status" value="1"/>
</dbReference>
<keyword evidence="4" id="KW-0378">Hydrolase</keyword>
<dbReference type="Gene3D" id="3.40.50.300">
    <property type="entry name" value="P-loop containing nucleotide triphosphate hydrolases"/>
    <property type="match status" value="1"/>
</dbReference>
<dbReference type="CDD" id="cd03709">
    <property type="entry name" value="lepA_C"/>
    <property type="match status" value="1"/>
</dbReference>
<dbReference type="FunFam" id="3.30.70.240:FF:000007">
    <property type="entry name" value="Translation factor GUF1, mitochondrial"/>
    <property type="match status" value="1"/>
</dbReference>
<feature type="domain" description="Tr-type G" evidence="7">
    <location>
        <begin position="7"/>
        <end position="89"/>
    </location>
</feature>
<dbReference type="FunFam" id="2.40.30.10:FF:000015">
    <property type="entry name" value="Translation factor GUF1, mitochondrial"/>
    <property type="match status" value="1"/>
</dbReference>
<sequence>MCFIENILLVDAAQGIQAQTVANFFLAFQNDLEIITCLNKVDLQHVDLPAVYASVLNVFGAEEDEVLKLSAKTGVGCDTVLPAVVDRMPCPKGDREKPLRALLFDSWFDEYKGVVCLLELMDGILKPGDKIESAHSGRSYEILDLGILHPETTPTQALYAGQVGYIVTGMKTTKEARVGDTFFALGERGEPLPGFKEAKALVFAGIYPMDSSEHDSMRSAIEKLTLNDAGVTVAKTRSSALGFGWRLGFLGLLHMEVFQQRLEEDYGANVVVTAPNVAYKAKLVDGTDVVVESPEQFPANQKLDYIEEPMVMGTLIFPAEYIGKMLNLCETRRGTQHDMSYIDETRVSLRYVLPTAEIITDFYDEVKSISAGYASFDYEDHGYE</sequence>
<dbReference type="InterPro" id="IPR027417">
    <property type="entry name" value="P-loop_NTPase"/>
</dbReference>
<dbReference type="GO" id="GO:0045727">
    <property type="term" value="P:positive regulation of translation"/>
    <property type="evidence" value="ECO:0007669"/>
    <property type="project" value="TreeGrafter"/>
</dbReference>
<dbReference type="Gene3D" id="3.30.70.870">
    <property type="entry name" value="Elongation Factor G (Translational Gtpase), domain 3"/>
    <property type="match status" value="1"/>
</dbReference>
<dbReference type="GO" id="GO:0097177">
    <property type="term" value="F:mitochondrial ribosome binding"/>
    <property type="evidence" value="ECO:0007669"/>
    <property type="project" value="TreeGrafter"/>
</dbReference>
<dbReference type="InterPro" id="IPR009000">
    <property type="entry name" value="Transl_B-barrel_sf"/>
</dbReference>
<dbReference type="InterPro" id="IPR006297">
    <property type="entry name" value="EF-4"/>
</dbReference>
<evidence type="ECO:0000256" key="6">
    <source>
        <dbReference type="ARBA" id="ARBA00023134"/>
    </source>
</evidence>
<evidence type="ECO:0000259" key="8">
    <source>
        <dbReference type="Pfam" id="PF00679"/>
    </source>
</evidence>
<protein>
    <submittedName>
        <fullName evidence="10">Uncharacterized protein</fullName>
    </submittedName>
</protein>
<dbReference type="GO" id="GO:0003924">
    <property type="term" value="F:GTPase activity"/>
    <property type="evidence" value="ECO:0007669"/>
    <property type="project" value="InterPro"/>
</dbReference>
<dbReference type="GO" id="GO:0005525">
    <property type="term" value="F:GTP binding"/>
    <property type="evidence" value="ECO:0007669"/>
    <property type="project" value="UniProtKB-KW"/>
</dbReference>
<evidence type="ECO:0000256" key="2">
    <source>
        <dbReference type="ARBA" id="ARBA00022741"/>
    </source>
</evidence>
<dbReference type="PANTHER" id="PTHR43512:SF7">
    <property type="entry name" value="TRANSLATION FACTOR GUF1, MITOCHONDRIAL"/>
    <property type="match status" value="1"/>
</dbReference>
<accession>A0A0L0FH86</accession>
<dbReference type="RefSeq" id="XP_014150002.1">
    <property type="nucleotide sequence ID" value="XM_014294527.1"/>
</dbReference>
<dbReference type="InterPro" id="IPR035654">
    <property type="entry name" value="LepA_IV"/>
</dbReference>
<evidence type="ECO:0000259" key="7">
    <source>
        <dbReference type="Pfam" id="PF00009"/>
    </source>
</evidence>
<dbReference type="AlphaFoldDB" id="A0A0L0FH86"/>
<gene>
    <name evidence="10" type="ORF">SARC_11390</name>
</gene>
<dbReference type="Pfam" id="PF00009">
    <property type="entry name" value="GTP_EFTU"/>
    <property type="match status" value="1"/>
</dbReference>
<evidence type="ECO:0000256" key="1">
    <source>
        <dbReference type="ARBA" id="ARBA00005454"/>
    </source>
</evidence>
<dbReference type="CDD" id="cd16260">
    <property type="entry name" value="EF4_III"/>
    <property type="match status" value="1"/>
</dbReference>
<dbReference type="Proteomes" id="UP000054560">
    <property type="component" value="Unassembled WGS sequence"/>
</dbReference>
<dbReference type="STRING" id="667725.A0A0L0FH86"/>
<evidence type="ECO:0000313" key="10">
    <source>
        <dbReference type="EMBL" id="KNC76100.1"/>
    </source>
</evidence>
<evidence type="ECO:0000256" key="3">
    <source>
        <dbReference type="ARBA" id="ARBA00022792"/>
    </source>
</evidence>
<keyword evidence="5" id="KW-0496">Mitochondrion</keyword>
<name>A0A0L0FH86_9EUKA</name>
<organism evidence="10 11">
    <name type="scientific">Sphaeroforma arctica JP610</name>
    <dbReference type="NCBI Taxonomy" id="667725"/>
    <lineage>
        <taxon>Eukaryota</taxon>
        <taxon>Ichthyosporea</taxon>
        <taxon>Ichthyophonida</taxon>
        <taxon>Sphaeroforma</taxon>
    </lineage>
</organism>
<dbReference type="SUPFAM" id="SSF52540">
    <property type="entry name" value="P-loop containing nucleoside triphosphate hydrolases"/>
    <property type="match status" value="1"/>
</dbReference>
<dbReference type="CDD" id="cd03699">
    <property type="entry name" value="EF4_II"/>
    <property type="match status" value="1"/>
</dbReference>
<dbReference type="GO" id="GO:0005739">
    <property type="term" value="C:mitochondrion"/>
    <property type="evidence" value="ECO:0007669"/>
    <property type="project" value="TreeGrafter"/>
</dbReference>
<dbReference type="eggNOG" id="KOG0462">
    <property type="taxonomic scope" value="Eukaryota"/>
</dbReference>
<dbReference type="GeneID" id="25911894"/>
<proteinExistence type="inferred from homology"/>
<dbReference type="Gene3D" id="2.40.30.10">
    <property type="entry name" value="Translation factors"/>
    <property type="match status" value="1"/>
</dbReference>
<reference evidence="10 11" key="1">
    <citation type="submission" date="2011-02" db="EMBL/GenBank/DDBJ databases">
        <title>The Genome Sequence of Sphaeroforma arctica JP610.</title>
        <authorList>
            <consortium name="The Broad Institute Genome Sequencing Platform"/>
            <person name="Russ C."/>
            <person name="Cuomo C."/>
            <person name="Young S.K."/>
            <person name="Zeng Q."/>
            <person name="Gargeya S."/>
            <person name="Alvarado L."/>
            <person name="Berlin A."/>
            <person name="Chapman S.B."/>
            <person name="Chen Z."/>
            <person name="Freedman E."/>
            <person name="Gellesch M."/>
            <person name="Goldberg J."/>
            <person name="Griggs A."/>
            <person name="Gujja S."/>
            <person name="Heilman E."/>
            <person name="Heiman D."/>
            <person name="Howarth C."/>
            <person name="Mehta T."/>
            <person name="Neiman D."/>
            <person name="Pearson M."/>
            <person name="Roberts A."/>
            <person name="Saif S."/>
            <person name="Shea T."/>
            <person name="Shenoy N."/>
            <person name="Sisk P."/>
            <person name="Stolte C."/>
            <person name="Sykes S."/>
            <person name="White J."/>
            <person name="Yandava C."/>
            <person name="Burger G."/>
            <person name="Gray M.W."/>
            <person name="Holland P.W.H."/>
            <person name="King N."/>
            <person name="Lang F.B.F."/>
            <person name="Roger A.J."/>
            <person name="Ruiz-Trillo I."/>
            <person name="Haas B."/>
            <person name="Nusbaum C."/>
            <person name="Birren B."/>
        </authorList>
    </citation>
    <scope>NUCLEOTIDE SEQUENCE [LARGE SCALE GENOMIC DNA]</scope>
    <source>
        <strain evidence="10 11">JP610</strain>
    </source>
</reference>
<dbReference type="EMBL" id="KQ243259">
    <property type="protein sequence ID" value="KNC76100.1"/>
    <property type="molecule type" value="Genomic_DNA"/>
</dbReference>
<evidence type="ECO:0000256" key="4">
    <source>
        <dbReference type="ARBA" id="ARBA00022801"/>
    </source>
</evidence>
<keyword evidence="11" id="KW-1185">Reference proteome</keyword>
<dbReference type="InterPro" id="IPR004161">
    <property type="entry name" value="EFTu-like_2"/>
</dbReference>
<dbReference type="PANTHER" id="PTHR43512">
    <property type="entry name" value="TRANSLATION FACTOR GUF1-RELATED"/>
    <property type="match status" value="1"/>
</dbReference>
<dbReference type="Pfam" id="PF00679">
    <property type="entry name" value="EFG_C"/>
    <property type="match status" value="1"/>
</dbReference>
<dbReference type="Gene3D" id="3.30.70.240">
    <property type="match status" value="1"/>
</dbReference>
<dbReference type="InterPro" id="IPR000640">
    <property type="entry name" value="EFG_V-like"/>
</dbReference>
<feature type="domain" description="Translation elongation factor EFTu-like" evidence="9">
    <location>
        <begin position="113"/>
        <end position="182"/>
    </location>
</feature>
<evidence type="ECO:0000313" key="11">
    <source>
        <dbReference type="Proteomes" id="UP000054560"/>
    </source>
</evidence>
<keyword evidence="3" id="KW-0472">Membrane</keyword>
<dbReference type="InterPro" id="IPR035647">
    <property type="entry name" value="EFG_III/V"/>
</dbReference>
<dbReference type="InterPro" id="IPR000795">
    <property type="entry name" value="T_Tr_GTP-bd_dom"/>
</dbReference>
<dbReference type="Pfam" id="PF03144">
    <property type="entry name" value="GTP_EFTU_D2"/>
    <property type="match status" value="1"/>
</dbReference>
<keyword evidence="6" id="KW-0342">GTP-binding</keyword>
<keyword evidence="2" id="KW-0547">Nucleotide-binding</keyword>
<keyword evidence="3" id="KW-0999">Mitochondrion inner membrane</keyword>
<evidence type="ECO:0000256" key="5">
    <source>
        <dbReference type="ARBA" id="ARBA00023128"/>
    </source>
</evidence>
<feature type="domain" description="Elongation factor EFG" evidence="8">
    <location>
        <begin position="306"/>
        <end position="384"/>
    </location>
</feature>
<dbReference type="SUPFAM" id="SSF54980">
    <property type="entry name" value="EF-G C-terminal domain-like"/>
    <property type="match status" value="2"/>
</dbReference>